<sequence length="468" mass="54164">MFECYSFTFSRTETLKYTYLHKLLPIMSCKSFNICVVLDIIDVSCPGVCMCPKGMMYLDIWLFGRKNSTSYVEPKFPLTFNETFNFNKTIAELSNLRDIQKVLEEKCIKITLVQAYKKKQITLATYSSYVDEVLYPERSRLSKNGEMALLMKNEPLFPGTISPKITLVTKTSITEQISIISGANHSSPEYLETQYQPNRMKRVHHSKIINSPCSHKTENRLITNDNGNINSDTDTDSQLYCSRAIKTNNNNIMDWECRSKKSFKNCEDVNRSKTNEHKNETRYLNLRAPTYFSDRKNMKESLNLKHKTLDDDFCKNTEIKSNKFGKNIKATVNVGAHRYKCCKSKLNNSSSTNESIKTSDEDSIHEEKNTNVSVIQDNSGEEPKKLNPKIRARLHLDVYHCKCGIPGLITINNNSVYNFGKHRRNICNEVNRKDNIGDAIKYQISLRNYYRRLYEEVTHQLGRNLQLL</sequence>
<dbReference type="AlphaFoldDB" id="A0A6G0YHR3"/>
<dbReference type="InterPro" id="IPR042769">
    <property type="entry name" value="SPATA6_fam"/>
</dbReference>
<keyword evidence="6" id="KW-1185">Reference proteome</keyword>
<evidence type="ECO:0000256" key="1">
    <source>
        <dbReference type="ARBA" id="ARBA00006215"/>
    </source>
</evidence>
<dbReference type="PANTHER" id="PTHR16435:SF6">
    <property type="entry name" value="IP09370P"/>
    <property type="match status" value="1"/>
</dbReference>
<dbReference type="Proteomes" id="UP000478052">
    <property type="component" value="Unassembled WGS sequence"/>
</dbReference>
<protein>
    <submittedName>
        <fullName evidence="5">Spermatogenesis-associated protein 6 isoform X1</fullName>
    </submittedName>
</protein>
<dbReference type="OrthoDB" id="5963614at2759"/>
<keyword evidence="2" id="KW-0597">Phosphoprotein</keyword>
<organism evidence="5 6">
    <name type="scientific">Aphis craccivora</name>
    <name type="common">Cowpea aphid</name>
    <dbReference type="NCBI Taxonomy" id="307492"/>
    <lineage>
        <taxon>Eukaryota</taxon>
        <taxon>Metazoa</taxon>
        <taxon>Ecdysozoa</taxon>
        <taxon>Arthropoda</taxon>
        <taxon>Hexapoda</taxon>
        <taxon>Insecta</taxon>
        <taxon>Pterygota</taxon>
        <taxon>Neoptera</taxon>
        <taxon>Paraneoptera</taxon>
        <taxon>Hemiptera</taxon>
        <taxon>Sternorrhyncha</taxon>
        <taxon>Aphidomorpha</taxon>
        <taxon>Aphidoidea</taxon>
        <taxon>Aphididae</taxon>
        <taxon>Aphidini</taxon>
        <taxon>Aphis</taxon>
        <taxon>Aphis</taxon>
    </lineage>
</organism>
<evidence type="ECO:0000256" key="2">
    <source>
        <dbReference type="ARBA" id="ARBA00022553"/>
    </source>
</evidence>
<comment type="caution">
    <text evidence="5">The sequence shown here is derived from an EMBL/GenBank/DDBJ whole genome shotgun (WGS) entry which is preliminary data.</text>
</comment>
<dbReference type="Pfam" id="PF14909">
    <property type="entry name" value="SPATA6"/>
    <property type="match status" value="1"/>
</dbReference>
<feature type="compositionally biased region" description="Basic and acidic residues" evidence="3">
    <location>
        <begin position="357"/>
        <end position="368"/>
    </location>
</feature>
<proteinExistence type="inferred from homology"/>
<name>A0A6G0YHR3_APHCR</name>
<dbReference type="GO" id="GO:0007283">
    <property type="term" value="P:spermatogenesis"/>
    <property type="evidence" value="ECO:0007669"/>
    <property type="project" value="InterPro"/>
</dbReference>
<dbReference type="PANTHER" id="PTHR16435">
    <property type="entry name" value="SPERMATOGENESIS-ASSOCIATED PROTEIN 6 SPATA6"/>
    <property type="match status" value="1"/>
</dbReference>
<dbReference type="EMBL" id="VUJU01003997">
    <property type="protein sequence ID" value="KAF0755859.1"/>
    <property type="molecule type" value="Genomic_DNA"/>
</dbReference>
<accession>A0A6G0YHR3</accession>
<feature type="region of interest" description="Disordered" evidence="3">
    <location>
        <begin position="347"/>
        <end position="368"/>
    </location>
</feature>
<dbReference type="InterPro" id="IPR032732">
    <property type="entry name" value="SPATA6_N"/>
</dbReference>
<comment type="similarity">
    <text evidence="1">Belongs to the SPATA6 family.</text>
</comment>
<dbReference type="GO" id="GO:0120212">
    <property type="term" value="C:sperm head-tail coupling apparatus"/>
    <property type="evidence" value="ECO:0007669"/>
    <property type="project" value="InterPro"/>
</dbReference>
<evidence type="ECO:0000313" key="6">
    <source>
        <dbReference type="Proteomes" id="UP000478052"/>
    </source>
</evidence>
<evidence type="ECO:0000256" key="3">
    <source>
        <dbReference type="SAM" id="MobiDB-lite"/>
    </source>
</evidence>
<evidence type="ECO:0000313" key="5">
    <source>
        <dbReference type="EMBL" id="KAF0755859.1"/>
    </source>
</evidence>
<gene>
    <name evidence="5" type="ORF">FWK35_00022024</name>
</gene>
<reference evidence="5 6" key="1">
    <citation type="submission" date="2019-08" db="EMBL/GenBank/DDBJ databases">
        <title>Whole genome of Aphis craccivora.</title>
        <authorList>
            <person name="Voronova N.V."/>
            <person name="Shulinski R.S."/>
            <person name="Bandarenka Y.V."/>
            <person name="Zhorov D.G."/>
            <person name="Warner D."/>
        </authorList>
    </citation>
    <scope>NUCLEOTIDE SEQUENCE [LARGE SCALE GENOMIC DNA]</scope>
    <source>
        <strain evidence="5">180601</strain>
        <tissue evidence="5">Whole Body</tissue>
    </source>
</reference>
<evidence type="ECO:0000259" key="4">
    <source>
        <dbReference type="Pfam" id="PF14909"/>
    </source>
</evidence>
<dbReference type="GO" id="GO:0032027">
    <property type="term" value="F:myosin light chain binding"/>
    <property type="evidence" value="ECO:0007669"/>
    <property type="project" value="InterPro"/>
</dbReference>
<feature type="domain" description="Spermatogenesis-associated protein 6 N-terminal" evidence="4">
    <location>
        <begin position="36"/>
        <end position="173"/>
    </location>
</feature>